<dbReference type="Pfam" id="PF01545">
    <property type="entry name" value="Cation_efflux"/>
    <property type="match status" value="1"/>
</dbReference>
<reference evidence="7 8" key="1">
    <citation type="submission" date="2014-11" db="EMBL/GenBank/DDBJ databases">
        <title>Genome sequence and analysis of novel Kurthia sp.</title>
        <authorList>
            <person name="Lawson J.N."/>
            <person name="Gonzalez J.E."/>
            <person name="Rinauldi L."/>
            <person name="Xuan Z."/>
            <person name="Firman A."/>
            <person name="Shaddox L."/>
            <person name="Trudeau A."/>
            <person name="Shah S."/>
            <person name="Reiman D."/>
        </authorList>
    </citation>
    <scope>NUCLEOTIDE SEQUENCE [LARGE SCALE GENOMIC DNA]</scope>
    <source>
        <strain evidence="7 8">3B1D</strain>
    </source>
</reference>
<evidence type="ECO:0000256" key="1">
    <source>
        <dbReference type="ARBA" id="ARBA00004141"/>
    </source>
</evidence>
<evidence type="ECO:0000313" key="7">
    <source>
        <dbReference type="EMBL" id="RUS57908.1"/>
    </source>
</evidence>
<keyword evidence="8" id="KW-1185">Reference proteome</keyword>
<feature type="domain" description="Cation efflux protein transmembrane" evidence="6">
    <location>
        <begin position="18"/>
        <end position="200"/>
    </location>
</feature>
<evidence type="ECO:0000259" key="6">
    <source>
        <dbReference type="Pfam" id="PF01545"/>
    </source>
</evidence>
<dbReference type="GO" id="GO:0016020">
    <property type="term" value="C:membrane"/>
    <property type="evidence" value="ECO:0007669"/>
    <property type="project" value="UniProtKB-SubCell"/>
</dbReference>
<comment type="caution">
    <text evidence="7">The sequence shown here is derived from an EMBL/GenBank/DDBJ whole genome shotgun (WGS) entry which is preliminary data.</text>
</comment>
<keyword evidence="4 5" id="KW-0472">Membrane</keyword>
<proteinExistence type="predicted"/>
<dbReference type="SUPFAM" id="SSF161111">
    <property type="entry name" value="Cation efflux protein transmembrane domain-like"/>
    <property type="match status" value="1"/>
</dbReference>
<feature type="transmembrane region" description="Helical" evidence="5">
    <location>
        <begin position="12"/>
        <end position="31"/>
    </location>
</feature>
<gene>
    <name evidence="7" type="ORF">QI30_03060</name>
</gene>
<organism evidence="7 8">
    <name type="scientific">Candidatus Kurthia intestinigallinarum</name>
    <dbReference type="NCBI Taxonomy" id="1562256"/>
    <lineage>
        <taxon>Bacteria</taxon>
        <taxon>Bacillati</taxon>
        <taxon>Bacillota</taxon>
        <taxon>Bacilli</taxon>
        <taxon>Bacillales</taxon>
        <taxon>Caryophanaceae</taxon>
        <taxon>Kurthia</taxon>
    </lineage>
</organism>
<dbReference type="OrthoDB" id="2456345at2"/>
<keyword evidence="3 5" id="KW-1133">Transmembrane helix</keyword>
<comment type="subcellular location">
    <subcellularLocation>
        <location evidence="1">Membrane</location>
        <topology evidence="1">Multi-pass membrane protein</topology>
    </subcellularLocation>
</comment>
<feature type="transmembrane region" description="Helical" evidence="5">
    <location>
        <begin position="179"/>
        <end position="196"/>
    </location>
</feature>
<dbReference type="Proteomes" id="UP000288623">
    <property type="component" value="Unassembled WGS sequence"/>
</dbReference>
<evidence type="ECO:0000256" key="5">
    <source>
        <dbReference type="SAM" id="Phobius"/>
    </source>
</evidence>
<name>A0A433RX98_9BACL</name>
<feature type="transmembrane region" description="Helical" evidence="5">
    <location>
        <begin position="118"/>
        <end position="136"/>
    </location>
</feature>
<dbReference type="EMBL" id="JTFC01000009">
    <property type="protein sequence ID" value="RUS57908.1"/>
    <property type="molecule type" value="Genomic_DNA"/>
</dbReference>
<evidence type="ECO:0000256" key="3">
    <source>
        <dbReference type="ARBA" id="ARBA00022989"/>
    </source>
</evidence>
<accession>A0A433RX98</accession>
<feature type="transmembrane region" description="Helical" evidence="5">
    <location>
        <begin position="80"/>
        <end position="106"/>
    </location>
</feature>
<evidence type="ECO:0000313" key="8">
    <source>
        <dbReference type="Proteomes" id="UP000288623"/>
    </source>
</evidence>
<protein>
    <recommendedName>
        <fullName evidence="6">Cation efflux protein transmembrane domain-containing protein</fullName>
    </recommendedName>
</protein>
<dbReference type="Gene3D" id="1.20.1510.10">
    <property type="entry name" value="Cation efflux protein transmembrane domain"/>
    <property type="match status" value="1"/>
</dbReference>
<feature type="transmembrane region" description="Helical" evidence="5">
    <location>
        <begin position="156"/>
        <end position="173"/>
    </location>
</feature>
<dbReference type="AlphaFoldDB" id="A0A433RX98"/>
<keyword evidence="2 5" id="KW-0812">Transmembrane</keyword>
<dbReference type="GO" id="GO:0008324">
    <property type="term" value="F:monoatomic cation transmembrane transporter activity"/>
    <property type="evidence" value="ECO:0007669"/>
    <property type="project" value="InterPro"/>
</dbReference>
<feature type="transmembrane region" description="Helical" evidence="5">
    <location>
        <begin position="37"/>
        <end position="59"/>
    </location>
</feature>
<evidence type="ECO:0000256" key="2">
    <source>
        <dbReference type="ARBA" id="ARBA00022692"/>
    </source>
</evidence>
<dbReference type="InterPro" id="IPR027469">
    <property type="entry name" value="Cation_efflux_TMD_sf"/>
</dbReference>
<dbReference type="RefSeq" id="WP_126989487.1">
    <property type="nucleotide sequence ID" value="NZ_JTFC01000009.1"/>
</dbReference>
<sequence length="293" mass="33275">MLSNTSKWQTTKTAMACFLLIISYVITMTIAFETKSLALFCALSHLLMTISLLLFYIVNQNYIAKKAKSRQMYHMWLIERFLILCCGLVFSLMACFLLVMSMLRLMEPEPIVVAIEPILQIAVLILISNLCCYLLLSSYETSSKAFTRYLLRADGLNALLVILVSFLLIRWQVSTIDEVLAFMLALTLFNQAYHILKRSLILMTEGTSEQRQLAAIQGSLYRLDAVTDIANLQLWTVVGEEMTFSCQLYITADAPIQTVEQEVLTLLKQQYAITRTAIRFIVDTSSKQLTPVT</sequence>
<dbReference type="InterPro" id="IPR058533">
    <property type="entry name" value="Cation_efflux_TM"/>
</dbReference>
<evidence type="ECO:0000256" key="4">
    <source>
        <dbReference type="ARBA" id="ARBA00023136"/>
    </source>
</evidence>